<comment type="caution">
    <text evidence="1">The sequence shown here is derived from an EMBL/GenBank/DDBJ whole genome shotgun (WGS) entry which is preliminary data.</text>
</comment>
<proteinExistence type="predicted"/>
<reference evidence="1 2" key="1">
    <citation type="journal article" date="2015" name="Nature">
        <title>rRNA introns, odd ribosomes, and small enigmatic genomes across a large radiation of phyla.</title>
        <authorList>
            <person name="Brown C.T."/>
            <person name="Hug L.A."/>
            <person name="Thomas B.C."/>
            <person name="Sharon I."/>
            <person name="Castelle C.J."/>
            <person name="Singh A."/>
            <person name="Wilkins M.J."/>
            <person name="Williams K.H."/>
            <person name="Banfield J.F."/>
        </authorList>
    </citation>
    <scope>NUCLEOTIDE SEQUENCE [LARGE SCALE GENOMIC DNA]</scope>
</reference>
<sequence>MNQHEQLLQNLRMDTLSKLNELETRQLGPFDQAEITLFSDELVVEATRQYGTFGGTAQPITLKEEQIEGTQCGKLMTFIYQTSVPEVYYQEKVIIGSGNPLFFRSLIRKGPRANEEFRRDLGV</sequence>
<evidence type="ECO:0000313" key="1">
    <source>
        <dbReference type="EMBL" id="KKT38134.1"/>
    </source>
</evidence>
<protein>
    <submittedName>
        <fullName evidence="1">Uncharacterized protein</fullName>
    </submittedName>
</protein>
<dbReference type="Proteomes" id="UP000034617">
    <property type="component" value="Unassembled WGS sequence"/>
</dbReference>
<evidence type="ECO:0000313" key="2">
    <source>
        <dbReference type="Proteomes" id="UP000034617"/>
    </source>
</evidence>
<name>A0A0G1JRQ7_9BACT</name>
<dbReference type="EMBL" id="LCHM01000013">
    <property type="protein sequence ID" value="KKT38134.1"/>
    <property type="molecule type" value="Genomic_DNA"/>
</dbReference>
<gene>
    <name evidence="1" type="ORF">UW22_C0013G0021</name>
</gene>
<accession>A0A0G1JRQ7</accession>
<dbReference type="AlphaFoldDB" id="A0A0G1JRQ7"/>
<organism evidence="1 2">
    <name type="scientific">Candidatus Gottesmanbacteria bacterium GW2011_GWB1_44_11c</name>
    <dbReference type="NCBI Taxonomy" id="1618447"/>
    <lineage>
        <taxon>Bacteria</taxon>
        <taxon>Candidatus Gottesmaniibacteriota</taxon>
    </lineage>
</organism>